<evidence type="ECO:0000256" key="1">
    <source>
        <dbReference type="SAM" id="MobiDB-lite"/>
    </source>
</evidence>
<feature type="region of interest" description="Disordered" evidence="1">
    <location>
        <begin position="89"/>
        <end position="137"/>
    </location>
</feature>
<sequence>MYTCRSAGRTWSWSSRGIWVVSSEVNFPRALLPASSAVRPAGVRARRMVRRLVSEAVRESSPRVTSLSTLSDIVERLRRASFDSAVRDGMSVVDPGEDAELPDRERLRQSGQDLRLQSGEAPAEREQDLARGVAGAR</sequence>
<dbReference type="EMBL" id="BAABEP010000015">
    <property type="protein sequence ID" value="GAA3727998.1"/>
    <property type="molecule type" value="Genomic_DNA"/>
</dbReference>
<accession>A0ABP7F4C2</accession>
<name>A0ABP7F4C2_9ACTN</name>
<organism evidence="2 3">
    <name type="scientific">Streptomyces tremellae</name>
    <dbReference type="NCBI Taxonomy" id="1124239"/>
    <lineage>
        <taxon>Bacteria</taxon>
        <taxon>Bacillati</taxon>
        <taxon>Actinomycetota</taxon>
        <taxon>Actinomycetes</taxon>
        <taxon>Kitasatosporales</taxon>
        <taxon>Streptomycetaceae</taxon>
        <taxon>Streptomyces</taxon>
    </lineage>
</organism>
<gene>
    <name evidence="2" type="ORF">GCM10023082_27370</name>
</gene>
<reference evidence="3" key="1">
    <citation type="journal article" date="2019" name="Int. J. Syst. Evol. Microbiol.">
        <title>The Global Catalogue of Microorganisms (GCM) 10K type strain sequencing project: providing services to taxonomists for standard genome sequencing and annotation.</title>
        <authorList>
            <consortium name="The Broad Institute Genomics Platform"/>
            <consortium name="The Broad Institute Genome Sequencing Center for Infectious Disease"/>
            <person name="Wu L."/>
            <person name="Ma J."/>
        </authorList>
    </citation>
    <scope>NUCLEOTIDE SEQUENCE [LARGE SCALE GENOMIC DNA]</scope>
    <source>
        <strain evidence="3">JCM 30846</strain>
    </source>
</reference>
<dbReference type="Proteomes" id="UP001499884">
    <property type="component" value="Unassembled WGS sequence"/>
</dbReference>
<keyword evidence="3" id="KW-1185">Reference proteome</keyword>
<evidence type="ECO:0000313" key="2">
    <source>
        <dbReference type="EMBL" id="GAA3727998.1"/>
    </source>
</evidence>
<protein>
    <submittedName>
        <fullName evidence="2">Uncharacterized protein</fullName>
    </submittedName>
</protein>
<comment type="caution">
    <text evidence="2">The sequence shown here is derived from an EMBL/GenBank/DDBJ whole genome shotgun (WGS) entry which is preliminary data.</text>
</comment>
<evidence type="ECO:0000313" key="3">
    <source>
        <dbReference type="Proteomes" id="UP001499884"/>
    </source>
</evidence>
<proteinExistence type="predicted"/>